<protein>
    <submittedName>
        <fullName evidence="1">Uncharacterized protein</fullName>
    </submittedName>
</protein>
<dbReference type="RefSeq" id="WP_157114576.1">
    <property type="nucleotide sequence ID" value="NZ_JBEYBM010000017.1"/>
</dbReference>
<comment type="caution">
    <text evidence="1">The sequence shown here is derived from an EMBL/GenBank/DDBJ whole genome shotgun (WGS) entry which is preliminary data.</text>
</comment>
<evidence type="ECO:0000313" key="1">
    <source>
        <dbReference type="EMBL" id="MEU2122798.1"/>
    </source>
</evidence>
<dbReference type="EMBL" id="JBEYBR010000029">
    <property type="protein sequence ID" value="MEU2122798.1"/>
    <property type="molecule type" value="Genomic_DNA"/>
</dbReference>
<evidence type="ECO:0000313" key="2">
    <source>
        <dbReference type="Proteomes" id="UP001550535"/>
    </source>
</evidence>
<sequence>MDADLSGRDAIRRETPDTPEYLRSLERLGYSTSVTSGLGREVDEIAGLSEDLIRKVQEVQQSGWTIRYGKRGDGTYADYDEKAVVLDRKMEGDARASVDALAHEIDHAHPANPHNDAPSPPMGRTREQWVADHVDRSLLNEGHAVMSQLTVRRQILENGGPDVNHSVSGKYRRIYERYREGEFSRDEAVQRIAAHYRFEAGSHSKMSYGQNFRTWYEDYWDTWIAQTA</sequence>
<gene>
    <name evidence="1" type="ORF">ABZ507_13365</name>
</gene>
<reference evidence="1 2" key="1">
    <citation type="submission" date="2024-06" db="EMBL/GenBank/DDBJ databases">
        <title>The Natural Products Discovery Center: Release of the First 8490 Sequenced Strains for Exploring Actinobacteria Biosynthetic Diversity.</title>
        <authorList>
            <person name="Kalkreuter E."/>
            <person name="Kautsar S.A."/>
            <person name="Yang D."/>
            <person name="Bader C.D."/>
            <person name="Teijaro C.N."/>
            <person name="Fluegel L."/>
            <person name="Davis C.M."/>
            <person name="Simpson J.R."/>
            <person name="Lauterbach L."/>
            <person name="Steele A.D."/>
            <person name="Gui C."/>
            <person name="Meng S."/>
            <person name="Li G."/>
            <person name="Viehrig K."/>
            <person name="Ye F."/>
            <person name="Su P."/>
            <person name="Kiefer A.F."/>
            <person name="Nichols A."/>
            <person name="Cepeda A.J."/>
            <person name="Yan W."/>
            <person name="Fan B."/>
            <person name="Jiang Y."/>
            <person name="Adhikari A."/>
            <person name="Zheng C.-J."/>
            <person name="Schuster L."/>
            <person name="Cowan T.M."/>
            <person name="Smanski M.J."/>
            <person name="Chevrette M.G."/>
            <person name="De Carvalho L.P.S."/>
            <person name="Shen B."/>
        </authorList>
    </citation>
    <scope>NUCLEOTIDE SEQUENCE [LARGE SCALE GENOMIC DNA]</scope>
    <source>
        <strain evidence="1 2">NPDC019434</strain>
    </source>
</reference>
<keyword evidence="2" id="KW-1185">Reference proteome</keyword>
<dbReference type="Proteomes" id="UP001550535">
    <property type="component" value="Unassembled WGS sequence"/>
</dbReference>
<organism evidence="1 2">
    <name type="scientific">Nocardia niwae</name>
    <dbReference type="NCBI Taxonomy" id="626084"/>
    <lineage>
        <taxon>Bacteria</taxon>
        <taxon>Bacillati</taxon>
        <taxon>Actinomycetota</taxon>
        <taxon>Actinomycetes</taxon>
        <taxon>Mycobacteriales</taxon>
        <taxon>Nocardiaceae</taxon>
        <taxon>Nocardia</taxon>
    </lineage>
</organism>
<proteinExistence type="predicted"/>
<accession>A0ABV2XA68</accession>
<name>A0ABV2XA68_9NOCA</name>